<keyword evidence="5 8" id="KW-0784">Thiamine biosynthesis</keyword>
<dbReference type="InterPro" id="IPR008867">
    <property type="entry name" value="ThiG"/>
</dbReference>
<evidence type="ECO:0000259" key="9">
    <source>
        <dbReference type="Pfam" id="PF05690"/>
    </source>
</evidence>
<dbReference type="EMBL" id="JACBZR010000001">
    <property type="protein sequence ID" value="NYI75914.1"/>
    <property type="molecule type" value="Genomic_DNA"/>
</dbReference>
<evidence type="ECO:0000256" key="7">
    <source>
        <dbReference type="ARBA" id="ARBA00049897"/>
    </source>
</evidence>
<comment type="subunit">
    <text evidence="8">Homotetramer. Forms heterodimers with either ThiH or ThiS.</text>
</comment>
<reference evidence="10 11" key="1">
    <citation type="submission" date="2020-07" db="EMBL/GenBank/DDBJ databases">
        <title>Sequencing the genomes of 1000 actinobacteria strains.</title>
        <authorList>
            <person name="Klenk H.-P."/>
        </authorList>
    </citation>
    <scope>NUCLEOTIDE SEQUENCE [LARGE SCALE GENOMIC DNA]</scope>
    <source>
        <strain evidence="10 11">DSM 26487</strain>
    </source>
</reference>
<dbReference type="PANTHER" id="PTHR34266">
    <property type="entry name" value="THIAZOLE SYNTHASE"/>
    <property type="match status" value="1"/>
</dbReference>
<evidence type="ECO:0000256" key="1">
    <source>
        <dbReference type="ARBA" id="ARBA00002834"/>
    </source>
</evidence>
<gene>
    <name evidence="8" type="primary">thiG</name>
    <name evidence="10" type="ORF">BJ988_000562</name>
</gene>
<dbReference type="PANTHER" id="PTHR34266:SF2">
    <property type="entry name" value="THIAZOLE SYNTHASE"/>
    <property type="match status" value="1"/>
</dbReference>
<evidence type="ECO:0000256" key="5">
    <source>
        <dbReference type="ARBA" id="ARBA00022977"/>
    </source>
</evidence>
<feature type="binding site" evidence="8">
    <location>
        <position position="162"/>
    </location>
    <ligand>
        <name>1-deoxy-D-xylulose 5-phosphate</name>
        <dbReference type="ChEBI" id="CHEBI:57792"/>
    </ligand>
</feature>
<dbReference type="HAMAP" id="MF_00443">
    <property type="entry name" value="ThiG"/>
    <property type="match status" value="1"/>
</dbReference>
<dbReference type="SUPFAM" id="SSF110399">
    <property type="entry name" value="ThiG-like"/>
    <property type="match status" value="1"/>
</dbReference>
<comment type="similarity">
    <text evidence="8">Belongs to the ThiG family.</text>
</comment>
<dbReference type="EC" id="2.8.1.10" evidence="3 8"/>
<feature type="binding site" evidence="8">
    <location>
        <begin position="188"/>
        <end position="189"/>
    </location>
    <ligand>
        <name>1-deoxy-D-xylulose 5-phosphate</name>
        <dbReference type="ChEBI" id="CHEBI:57792"/>
    </ligand>
</feature>
<comment type="subcellular location">
    <subcellularLocation>
        <location evidence="8">Cytoplasm</location>
    </subcellularLocation>
</comment>
<feature type="active site" description="Schiff-base intermediate with DXP" evidence="8">
    <location>
        <position position="101"/>
    </location>
</feature>
<evidence type="ECO:0000256" key="4">
    <source>
        <dbReference type="ARBA" id="ARBA00022679"/>
    </source>
</evidence>
<name>A0A7Z0DHX1_9ACTN</name>
<protein>
    <recommendedName>
        <fullName evidence="3 8">Thiazole synthase</fullName>
        <ecNumber evidence="3 8">2.8.1.10</ecNumber>
    </recommendedName>
</protein>
<keyword evidence="8" id="KW-0963">Cytoplasm</keyword>
<dbReference type="AlphaFoldDB" id="A0A7Z0DHX1"/>
<evidence type="ECO:0000313" key="11">
    <source>
        <dbReference type="Proteomes" id="UP000564496"/>
    </source>
</evidence>
<dbReference type="Proteomes" id="UP000564496">
    <property type="component" value="Unassembled WGS sequence"/>
</dbReference>
<organism evidence="10 11">
    <name type="scientific">Nocardioides panzhihuensis</name>
    <dbReference type="NCBI Taxonomy" id="860243"/>
    <lineage>
        <taxon>Bacteria</taxon>
        <taxon>Bacillati</taxon>
        <taxon>Actinomycetota</taxon>
        <taxon>Actinomycetes</taxon>
        <taxon>Propionibacteriales</taxon>
        <taxon>Nocardioidaceae</taxon>
        <taxon>Nocardioides</taxon>
    </lineage>
</organism>
<dbReference type="Pfam" id="PF05690">
    <property type="entry name" value="ThiG"/>
    <property type="match status" value="1"/>
</dbReference>
<accession>A0A7Z0DHX1</accession>
<dbReference type="InterPro" id="IPR033983">
    <property type="entry name" value="Thiazole_synthase_ThiG"/>
</dbReference>
<dbReference type="UniPathway" id="UPA00060"/>
<comment type="pathway">
    <text evidence="2 8">Cofactor biosynthesis; thiamine diphosphate biosynthesis.</text>
</comment>
<feature type="domain" description="Thiazole synthase ThiG" evidence="9">
    <location>
        <begin position="10"/>
        <end position="253"/>
    </location>
</feature>
<feature type="binding site" evidence="8">
    <location>
        <begin position="210"/>
        <end position="211"/>
    </location>
    <ligand>
        <name>1-deoxy-D-xylulose 5-phosphate</name>
        <dbReference type="ChEBI" id="CHEBI:57792"/>
    </ligand>
</feature>
<dbReference type="RefSeq" id="WP_179656575.1">
    <property type="nucleotide sequence ID" value="NZ_JACBZR010000001.1"/>
</dbReference>
<dbReference type="GO" id="GO:1990107">
    <property type="term" value="F:thiazole synthase activity"/>
    <property type="evidence" value="ECO:0007669"/>
    <property type="project" value="UniProtKB-EC"/>
</dbReference>
<evidence type="ECO:0000256" key="8">
    <source>
        <dbReference type="HAMAP-Rule" id="MF_00443"/>
    </source>
</evidence>
<dbReference type="GO" id="GO:0005737">
    <property type="term" value="C:cytoplasm"/>
    <property type="evidence" value="ECO:0007669"/>
    <property type="project" value="UniProtKB-SubCell"/>
</dbReference>
<comment type="caution">
    <text evidence="10">The sequence shown here is derived from an EMBL/GenBank/DDBJ whole genome shotgun (WGS) entry which is preliminary data.</text>
</comment>
<evidence type="ECO:0000256" key="6">
    <source>
        <dbReference type="ARBA" id="ARBA00023270"/>
    </source>
</evidence>
<keyword evidence="6 8" id="KW-0704">Schiff base</keyword>
<comment type="catalytic activity">
    <reaction evidence="7 8">
        <text>[ThiS sulfur-carrier protein]-C-terminal-Gly-aminoethanethioate + 2-iminoacetate + 1-deoxy-D-xylulose 5-phosphate = [ThiS sulfur-carrier protein]-C-terminal Gly-Gly + 2-[(2R,5Z)-2-carboxy-4-methylthiazol-5(2H)-ylidene]ethyl phosphate + 2 H2O + H(+)</text>
        <dbReference type="Rhea" id="RHEA:26297"/>
        <dbReference type="Rhea" id="RHEA-COMP:12909"/>
        <dbReference type="Rhea" id="RHEA-COMP:19908"/>
        <dbReference type="ChEBI" id="CHEBI:15377"/>
        <dbReference type="ChEBI" id="CHEBI:15378"/>
        <dbReference type="ChEBI" id="CHEBI:57792"/>
        <dbReference type="ChEBI" id="CHEBI:62899"/>
        <dbReference type="ChEBI" id="CHEBI:77846"/>
        <dbReference type="ChEBI" id="CHEBI:90778"/>
        <dbReference type="ChEBI" id="CHEBI:232372"/>
        <dbReference type="EC" id="2.8.1.10"/>
    </reaction>
</comment>
<dbReference type="CDD" id="cd04728">
    <property type="entry name" value="ThiG"/>
    <property type="match status" value="1"/>
</dbReference>
<comment type="function">
    <text evidence="1 8">Catalyzes the rearrangement of 1-deoxy-D-xylulose 5-phosphate (DXP) to produce the thiazole phosphate moiety of thiamine. Sulfur is provided by the thiocarboxylate moiety of the carrier protein ThiS. In vitro, sulfur can be provided by H(2)S.</text>
</comment>
<dbReference type="GO" id="GO:0009229">
    <property type="term" value="P:thiamine diphosphate biosynthetic process"/>
    <property type="evidence" value="ECO:0007669"/>
    <property type="project" value="UniProtKB-UniRule"/>
</dbReference>
<evidence type="ECO:0000313" key="10">
    <source>
        <dbReference type="EMBL" id="NYI75914.1"/>
    </source>
</evidence>
<keyword evidence="4 8" id="KW-0808">Transferase</keyword>
<dbReference type="Gene3D" id="3.20.20.70">
    <property type="entry name" value="Aldolase class I"/>
    <property type="match status" value="1"/>
</dbReference>
<keyword evidence="11" id="KW-1185">Reference proteome</keyword>
<proteinExistence type="inferred from homology"/>
<evidence type="ECO:0000256" key="3">
    <source>
        <dbReference type="ARBA" id="ARBA00011960"/>
    </source>
</evidence>
<dbReference type="InterPro" id="IPR013785">
    <property type="entry name" value="Aldolase_TIM"/>
</dbReference>
<sequence>MTISPTQSLKIAGRELSSRLFLGTGGLPNLALLPAVIEAAEPGLVTVSMRRTSSTATGGLLETLRAAKVPILPNTAGCLSAREAVLTAELAREALETDWVKLEVIGDETSLMPDAVELVEAAEQLVRKGFTVLPYATDDPVLARRLADAGCAAVMPLGSPIGSGLGILNPYAIEAVVAAVDVPVVLDAGVGTASDAALAMELGCSAVLAATAVTRADDPVGMARALRLAVEAGSAARGAGRIPRQAVARASSPMAGRIA</sequence>
<evidence type="ECO:0000256" key="2">
    <source>
        <dbReference type="ARBA" id="ARBA00004948"/>
    </source>
</evidence>